<dbReference type="Proteomes" id="UP000660611">
    <property type="component" value="Unassembled WGS sequence"/>
</dbReference>
<evidence type="ECO:0000256" key="1">
    <source>
        <dbReference type="SAM" id="Phobius"/>
    </source>
</evidence>
<sequence length="62" mass="6378">MGTVANPSICGGPLLLAGVAGSALAFVLAGVAVFVEQGWPWWPAIPLPLAVLLCAWRLARHA</sequence>
<accession>A0A919PK14</accession>
<organism evidence="2 3">
    <name type="scientific">Dactylosporangium siamense</name>
    <dbReference type="NCBI Taxonomy" id="685454"/>
    <lineage>
        <taxon>Bacteria</taxon>
        <taxon>Bacillati</taxon>
        <taxon>Actinomycetota</taxon>
        <taxon>Actinomycetes</taxon>
        <taxon>Micromonosporales</taxon>
        <taxon>Micromonosporaceae</taxon>
        <taxon>Dactylosporangium</taxon>
    </lineage>
</organism>
<name>A0A919PK14_9ACTN</name>
<reference evidence="2" key="1">
    <citation type="submission" date="2021-01" db="EMBL/GenBank/DDBJ databases">
        <title>Whole genome shotgun sequence of Dactylosporangium siamense NBRC 106093.</title>
        <authorList>
            <person name="Komaki H."/>
            <person name="Tamura T."/>
        </authorList>
    </citation>
    <scope>NUCLEOTIDE SEQUENCE</scope>
    <source>
        <strain evidence="2">NBRC 106093</strain>
    </source>
</reference>
<keyword evidence="1" id="KW-0472">Membrane</keyword>
<feature type="transmembrane region" description="Helical" evidence="1">
    <location>
        <begin position="41"/>
        <end position="59"/>
    </location>
</feature>
<gene>
    <name evidence="2" type="ORF">Dsi01nite_019510</name>
</gene>
<proteinExistence type="predicted"/>
<comment type="caution">
    <text evidence="2">The sequence shown here is derived from an EMBL/GenBank/DDBJ whole genome shotgun (WGS) entry which is preliminary data.</text>
</comment>
<keyword evidence="1" id="KW-0812">Transmembrane</keyword>
<feature type="transmembrane region" description="Helical" evidence="1">
    <location>
        <begin position="12"/>
        <end position="35"/>
    </location>
</feature>
<keyword evidence="1" id="KW-1133">Transmembrane helix</keyword>
<dbReference type="AlphaFoldDB" id="A0A919PK14"/>
<protein>
    <submittedName>
        <fullName evidence="2">Uncharacterized protein</fullName>
    </submittedName>
</protein>
<evidence type="ECO:0000313" key="3">
    <source>
        <dbReference type="Proteomes" id="UP000660611"/>
    </source>
</evidence>
<dbReference type="EMBL" id="BONQ01000029">
    <property type="protein sequence ID" value="GIG43910.1"/>
    <property type="molecule type" value="Genomic_DNA"/>
</dbReference>
<evidence type="ECO:0000313" key="2">
    <source>
        <dbReference type="EMBL" id="GIG43910.1"/>
    </source>
</evidence>
<keyword evidence="3" id="KW-1185">Reference proteome</keyword>